<evidence type="ECO:0000313" key="2">
    <source>
        <dbReference type="EMBL" id="CAD8469328.1"/>
    </source>
</evidence>
<reference evidence="2" key="1">
    <citation type="submission" date="2021-01" db="EMBL/GenBank/DDBJ databases">
        <authorList>
            <person name="Corre E."/>
            <person name="Pelletier E."/>
            <person name="Niang G."/>
            <person name="Scheremetjew M."/>
            <person name="Finn R."/>
            <person name="Kale V."/>
            <person name="Holt S."/>
            <person name="Cochrane G."/>
            <person name="Meng A."/>
            <person name="Brown T."/>
            <person name="Cohen L."/>
        </authorList>
    </citation>
    <scope>NUCLEOTIDE SEQUENCE</scope>
    <source>
        <strain evidence="2">CCMP325</strain>
    </source>
</reference>
<dbReference type="AlphaFoldDB" id="A0A7S0DZL3"/>
<evidence type="ECO:0000256" key="1">
    <source>
        <dbReference type="SAM" id="SignalP"/>
    </source>
</evidence>
<protein>
    <submittedName>
        <fullName evidence="2">Uncharacterized protein</fullName>
    </submittedName>
</protein>
<proteinExistence type="predicted"/>
<keyword evidence="1" id="KW-0732">Signal</keyword>
<accession>A0A7S0DZL3</accession>
<organism evidence="2">
    <name type="scientific">Hanusia phi</name>
    <dbReference type="NCBI Taxonomy" id="3032"/>
    <lineage>
        <taxon>Eukaryota</taxon>
        <taxon>Cryptophyceae</taxon>
        <taxon>Pyrenomonadales</taxon>
        <taxon>Geminigeraceae</taxon>
        <taxon>Hanusia</taxon>
    </lineage>
</organism>
<feature type="signal peptide" evidence="1">
    <location>
        <begin position="1"/>
        <end position="29"/>
    </location>
</feature>
<name>A0A7S0DZL3_9CRYP</name>
<feature type="chain" id="PRO_5030738880" evidence="1">
    <location>
        <begin position="30"/>
        <end position="277"/>
    </location>
</feature>
<dbReference type="EMBL" id="HBEO01003373">
    <property type="protein sequence ID" value="CAD8469328.1"/>
    <property type="molecule type" value="Transcribed_RNA"/>
</dbReference>
<gene>
    <name evidence="2" type="ORF">HPHI1048_LOCUS2386</name>
</gene>
<sequence length="277" mass="30763">MVKMGSTCRSRQVAYTLLLLASLLQESDAFAGACMLPVNKLKGKSSSSLMIRMDMSPSSGAIQRRILVKWLGILPFMFSTMARPSGVSAEPAGKISVTDKKEMLKLKVGLKGLDYLISKWDDETTQCNYAELSRDLLSSKNKAELLDAAKTNALFDKDNKYMVVKCKRNPTVIRSFLGLSTPEDPLYRAPFNIAKFRKYVNSDRLDAYIEAEESFARLIASADAMAYGSSFGDFSANNEFKKGERPDKKTEQFLTNARSDIEQARSALAVIVESLEI</sequence>